<evidence type="ECO:0000313" key="2">
    <source>
        <dbReference type="Proteomes" id="UP000735302"/>
    </source>
</evidence>
<dbReference type="AlphaFoldDB" id="A0AAV3YR17"/>
<proteinExistence type="predicted"/>
<dbReference type="EMBL" id="BLXT01001944">
    <property type="protein sequence ID" value="GFN89585.1"/>
    <property type="molecule type" value="Genomic_DNA"/>
</dbReference>
<evidence type="ECO:0000313" key="1">
    <source>
        <dbReference type="EMBL" id="GFN89585.1"/>
    </source>
</evidence>
<keyword evidence="2" id="KW-1185">Reference proteome</keyword>
<sequence length="134" mass="14890">MAGRVRPEICRDPSVAGSSPAIGTLARRRLEILRSPNCGLVIKTKPNQPRPQREIQRLRQKIKGYACLEVFYPMLKLHSKGKNLTSLYAVTSNRSILPPSAQPQVSRPGYKDYPEPLNAIPLTIGLIRSAIDFA</sequence>
<protein>
    <submittedName>
        <fullName evidence="1">Uncharacterized protein</fullName>
    </submittedName>
</protein>
<dbReference type="Proteomes" id="UP000735302">
    <property type="component" value="Unassembled WGS sequence"/>
</dbReference>
<name>A0AAV3YR17_9GAST</name>
<gene>
    <name evidence="1" type="ORF">PoB_001609100</name>
</gene>
<organism evidence="1 2">
    <name type="scientific">Plakobranchus ocellatus</name>
    <dbReference type="NCBI Taxonomy" id="259542"/>
    <lineage>
        <taxon>Eukaryota</taxon>
        <taxon>Metazoa</taxon>
        <taxon>Spiralia</taxon>
        <taxon>Lophotrochozoa</taxon>
        <taxon>Mollusca</taxon>
        <taxon>Gastropoda</taxon>
        <taxon>Heterobranchia</taxon>
        <taxon>Euthyneura</taxon>
        <taxon>Panpulmonata</taxon>
        <taxon>Sacoglossa</taxon>
        <taxon>Placobranchoidea</taxon>
        <taxon>Plakobranchidae</taxon>
        <taxon>Plakobranchus</taxon>
    </lineage>
</organism>
<accession>A0AAV3YR17</accession>
<comment type="caution">
    <text evidence="1">The sequence shown here is derived from an EMBL/GenBank/DDBJ whole genome shotgun (WGS) entry which is preliminary data.</text>
</comment>
<reference evidence="1 2" key="1">
    <citation type="journal article" date="2021" name="Elife">
        <title>Chloroplast acquisition without the gene transfer in kleptoplastic sea slugs, Plakobranchus ocellatus.</title>
        <authorList>
            <person name="Maeda T."/>
            <person name="Takahashi S."/>
            <person name="Yoshida T."/>
            <person name="Shimamura S."/>
            <person name="Takaki Y."/>
            <person name="Nagai Y."/>
            <person name="Toyoda A."/>
            <person name="Suzuki Y."/>
            <person name="Arimoto A."/>
            <person name="Ishii H."/>
            <person name="Satoh N."/>
            <person name="Nishiyama T."/>
            <person name="Hasebe M."/>
            <person name="Maruyama T."/>
            <person name="Minagawa J."/>
            <person name="Obokata J."/>
            <person name="Shigenobu S."/>
        </authorList>
    </citation>
    <scope>NUCLEOTIDE SEQUENCE [LARGE SCALE GENOMIC DNA]</scope>
</reference>